<name>A0ABU2Y2B1_9FLAO</name>
<sequence>MKRGYVLILMIVLSVGFYFFTSLNTDNKKEKTENSKPNVIYILADDLGYGDLSLTGQDKFDTPNIDKLAVDGMVFTQHYSGATVCAPSRSTLLTGMHTGHTVIRGNKEVRPEGQHPMPANTYTMAEMLQEAGYKTSVYGKWGLGFPGSEGDANNQGFDEFFGYNCQRVAHNYYPYHLWHNQEKIILKGNEGKGQEVYAPDLIHDKALAFIEENKDESFFMFYASPLPHAELLLPNSYMEKYKGKLNPETKHVGVDDGPTYKLGGYGSQDYPHAAFAGMINHLDTQVGEIVKKLEELGIADNTIVVFTSDNGPHREGGADPDYFNSNGIYKGYKRDLYEGGVHVPMIAKWPGKIKAGSTSDHISAFWDIMPTLADITGQKLDDSIDGISFSPTLTEVGVQEQHEYLYWEFHEKGGRTAIRKGKWKGVKYNVLKDPNGIIELYNLELDPGEENNLASKHPKLVKELTKLMREARTPSDIFKFEAPTFLNVD</sequence>
<evidence type="ECO:0000313" key="3">
    <source>
        <dbReference type="EMBL" id="MDT0551837.1"/>
    </source>
</evidence>
<keyword evidence="1" id="KW-0472">Membrane</keyword>
<feature type="domain" description="Sulfatase N-terminal" evidence="2">
    <location>
        <begin position="37"/>
        <end position="377"/>
    </location>
</feature>
<keyword evidence="1" id="KW-1133">Transmembrane helix</keyword>
<dbReference type="Pfam" id="PF00884">
    <property type="entry name" value="Sulfatase"/>
    <property type="match status" value="1"/>
</dbReference>
<evidence type="ECO:0000256" key="1">
    <source>
        <dbReference type="SAM" id="Phobius"/>
    </source>
</evidence>
<dbReference type="Gene3D" id="3.30.1120.10">
    <property type="match status" value="1"/>
</dbReference>
<dbReference type="InterPro" id="IPR017850">
    <property type="entry name" value="Alkaline_phosphatase_core_sf"/>
</dbReference>
<dbReference type="InterPro" id="IPR000917">
    <property type="entry name" value="Sulfatase_N"/>
</dbReference>
<dbReference type="Proteomes" id="UP001252186">
    <property type="component" value="Unassembled WGS sequence"/>
</dbReference>
<accession>A0ABU2Y2B1</accession>
<protein>
    <submittedName>
        <fullName evidence="3">Arylsulfatase</fullName>
    </submittedName>
</protein>
<keyword evidence="4" id="KW-1185">Reference proteome</keyword>
<dbReference type="InterPro" id="IPR052701">
    <property type="entry name" value="GAG_Ulvan_Degrading_Sulfatases"/>
</dbReference>
<gene>
    <name evidence="3" type="ORF">RM519_01145</name>
</gene>
<reference evidence="3 4" key="1">
    <citation type="submission" date="2023-09" db="EMBL/GenBank/DDBJ databases">
        <authorList>
            <person name="Rey-Velasco X."/>
        </authorList>
    </citation>
    <scope>NUCLEOTIDE SEQUENCE [LARGE SCALE GENOMIC DNA]</scope>
    <source>
        <strain evidence="3 4">P050</strain>
    </source>
</reference>
<dbReference type="EMBL" id="JAVRHV010000001">
    <property type="protein sequence ID" value="MDT0551837.1"/>
    <property type="molecule type" value="Genomic_DNA"/>
</dbReference>
<evidence type="ECO:0000313" key="4">
    <source>
        <dbReference type="Proteomes" id="UP001252186"/>
    </source>
</evidence>
<dbReference type="RefSeq" id="WP_311591645.1">
    <property type="nucleotide sequence ID" value="NZ_JAVRHV010000001.1"/>
</dbReference>
<dbReference type="PANTHER" id="PTHR43751">
    <property type="entry name" value="SULFATASE"/>
    <property type="match status" value="1"/>
</dbReference>
<dbReference type="PANTHER" id="PTHR43751:SF3">
    <property type="entry name" value="SULFATASE N-TERMINAL DOMAIN-CONTAINING PROTEIN"/>
    <property type="match status" value="1"/>
</dbReference>
<organism evidence="3 4">
    <name type="scientific">Urechidicola vernalis</name>
    <dbReference type="NCBI Taxonomy" id="3075600"/>
    <lineage>
        <taxon>Bacteria</taxon>
        <taxon>Pseudomonadati</taxon>
        <taxon>Bacteroidota</taxon>
        <taxon>Flavobacteriia</taxon>
        <taxon>Flavobacteriales</taxon>
        <taxon>Flavobacteriaceae</taxon>
        <taxon>Urechidicola</taxon>
    </lineage>
</organism>
<comment type="caution">
    <text evidence="3">The sequence shown here is derived from an EMBL/GenBank/DDBJ whole genome shotgun (WGS) entry which is preliminary data.</text>
</comment>
<proteinExistence type="predicted"/>
<keyword evidence="1" id="KW-0812">Transmembrane</keyword>
<evidence type="ECO:0000259" key="2">
    <source>
        <dbReference type="Pfam" id="PF00884"/>
    </source>
</evidence>
<feature type="transmembrane region" description="Helical" evidence="1">
    <location>
        <begin position="5"/>
        <end position="23"/>
    </location>
</feature>
<dbReference type="Gene3D" id="3.40.720.10">
    <property type="entry name" value="Alkaline Phosphatase, subunit A"/>
    <property type="match status" value="1"/>
</dbReference>
<dbReference type="SUPFAM" id="SSF53649">
    <property type="entry name" value="Alkaline phosphatase-like"/>
    <property type="match status" value="1"/>
</dbReference>
<dbReference type="CDD" id="cd16145">
    <property type="entry name" value="ARS_like"/>
    <property type="match status" value="1"/>
</dbReference>